<comment type="caution">
    <text evidence="4">The sequence shown here is derived from an EMBL/GenBank/DDBJ whole genome shotgun (WGS) entry which is preliminary data.</text>
</comment>
<sequence>MRIVIIGPTHPYKGGITQHTTQLAHTLCALGEQVHIESWKNQYPARLYKGQLTVPADQPEMPEFPNVTRELCWNRPDSWISSARRAARADVAVLVVANPVQIIPYLTMLPLLHHGGATVVGLVHNVLPHEHSPWDRPLTERFLKSVDLVVTHSDEQATVARELGAEEPLVLDLPPNLDPQTVPPLVVRSDQASPLRLLFFGLVRPYKGLGILLDAMTDVPQAHLTIAGEFWSPVEETQSQISSLGLDDRVVIRRGYVPTSELPGLFGAIDLVVLPYRSVTGSGNTKMALLFNRPLVVSDIGVLPAEVKGGVGLTFRSEDPTDLARALLQAANPTTYNDLAQHVAAVSHSAEVSWKSYAQGLLERLR</sequence>
<dbReference type="Pfam" id="PF13692">
    <property type="entry name" value="Glyco_trans_1_4"/>
    <property type="match status" value="1"/>
</dbReference>
<keyword evidence="2 4" id="KW-0808">Transferase</keyword>
<evidence type="ECO:0000259" key="3">
    <source>
        <dbReference type="Pfam" id="PF13439"/>
    </source>
</evidence>
<dbReference type="Pfam" id="PF13439">
    <property type="entry name" value="Glyco_transf_4"/>
    <property type="match status" value="1"/>
</dbReference>
<dbReference type="GO" id="GO:0016757">
    <property type="term" value="F:glycosyltransferase activity"/>
    <property type="evidence" value="ECO:0007669"/>
    <property type="project" value="UniProtKB-KW"/>
</dbReference>
<reference evidence="5" key="1">
    <citation type="journal article" date="2019" name="Int. J. Syst. Evol. Microbiol.">
        <title>The Global Catalogue of Microorganisms (GCM) 10K type strain sequencing project: providing services to taxonomists for standard genome sequencing and annotation.</title>
        <authorList>
            <consortium name="The Broad Institute Genomics Platform"/>
            <consortium name="The Broad Institute Genome Sequencing Center for Infectious Disease"/>
            <person name="Wu L."/>
            <person name="Ma J."/>
        </authorList>
    </citation>
    <scope>NUCLEOTIDE SEQUENCE [LARGE SCALE GENOMIC DNA]</scope>
    <source>
        <strain evidence="5">CCUG 56698</strain>
    </source>
</reference>
<evidence type="ECO:0000313" key="5">
    <source>
        <dbReference type="Proteomes" id="UP001596527"/>
    </source>
</evidence>
<dbReference type="EC" id="2.4.-.-" evidence="4"/>
<dbReference type="PANTHER" id="PTHR12526">
    <property type="entry name" value="GLYCOSYLTRANSFERASE"/>
    <property type="match status" value="1"/>
</dbReference>
<proteinExistence type="predicted"/>
<evidence type="ECO:0000256" key="2">
    <source>
        <dbReference type="ARBA" id="ARBA00022679"/>
    </source>
</evidence>
<evidence type="ECO:0000256" key="1">
    <source>
        <dbReference type="ARBA" id="ARBA00022676"/>
    </source>
</evidence>
<name>A0ABW2SJ52_9ACTO</name>
<dbReference type="InterPro" id="IPR028098">
    <property type="entry name" value="Glyco_trans_4-like_N"/>
</dbReference>
<gene>
    <name evidence="4" type="ORF">ACFQWG_02820</name>
</gene>
<evidence type="ECO:0000313" key="4">
    <source>
        <dbReference type="EMBL" id="MFC7580154.1"/>
    </source>
</evidence>
<dbReference type="PANTHER" id="PTHR12526:SF510">
    <property type="entry name" value="D-INOSITOL 3-PHOSPHATE GLYCOSYLTRANSFERASE"/>
    <property type="match status" value="1"/>
</dbReference>
<dbReference type="EMBL" id="JBHTEF010000001">
    <property type="protein sequence ID" value="MFC7580154.1"/>
    <property type="molecule type" value="Genomic_DNA"/>
</dbReference>
<feature type="domain" description="Glycosyltransferase subfamily 4-like N-terminal" evidence="3">
    <location>
        <begin position="14"/>
        <end position="166"/>
    </location>
</feature>
<dbReference type="RefSeq" id="WP_380971900.1">
    <property type="nucleotide sequence ID" value="NZ_JBHTEF010000001.1"/>
</dbReference>
<dbReference type="Proteomes" id="UP001596527">
    <property type="component" value="Unassembled WGS sequence"/>
</dbReference>
<protein>
    <submittedName>
        <fullName evidence="4">Glycosyltransferase</fullName>
        <ecNumber evidence="4">2.4.-.-</ecNumber>
    </submittedName>
</protein>
<keyword evidence="1 4" id="KW-0328">Glycosyltransferase</keyword>
<dbReference type="SUPFAM" id="SSF53756">
    <property type="entry name" value="UDP-Glycosyltransferase/glycogen phosphorylase"/>
    <property type="match status" value="1"/>
</dbReference>
<keyword evidence="5" id="KW-1185">Reference proteome</keyword>
<dbReference type="Gene3D" id="3.40.50.2000">
    <property type="entry name" value="Glycogen Phosphorylase B"/>
    <property type="match status" value="2"/>
</dbReference>
<accession>A0ABW2SJ52</accession>
<organism evidence="4 5">
    <name type="scientific">Schaalia naturae</name>
    <dbReference type="NCBI Taxonomy" id="635203"/>
    <lineage>
        <taxon>Bacteria</taxon>
        <taxon>Bacillati</taxon>
        <taxon>Actinomycetota</taxon>
        <taxon>Actinomycetes</taxon>
        <taxon>Actinomycetales</taxon>
        <taxon>Actinomycetaceae</taxon>
        <taxon>Schaalia</taxon>
    </lineage>
</organism>